<evidence type="ECO:0000313" key="3">
    <source>
        <dbReference type="Proteomes" id="UP001249851"/>
    </source>
</evidence>
<evidence type="ECO:0000259" key="1">
    <source>
        <dbReference type="Pfam" id="PF21355"/>
    </source>
</evidence>
<dbReference type="Proteomes" id="UP001249851">
    <property type="component" value="Unassembled WGS sequence"/>
</dbReference>
<keyword evidence="2" id="KW-0675">Receptor</keyword>
<accession>A0AAD9QRL0</accession>
<reference evidence="2" key="1">
    <citation type="journal article" date="2023" name="G3 (Bethesda)">
        <title>Whole genome assembly and annotation of the endangered Caribbean coral Acropora cervicornis.</title>
        <authorList>
            <person name="Selwyn J.D."/>
            <person name="Vollmer S.V."/>
        </authorList>
    </citation>
    <scope>NUCLEOTIDE SEQUENCE</scope>
    <source>
        <strain evidence="2">K2</strain>
    </source>
</reference>
<reference evidence="2" key="2">
    <citation type="journal article" date="2023" name="Science">
        <title>Genomic signatures of disease resistance in endangered staghorn corals.</title>
        <authorList>
            <person name="Vollmer S.V."/>
            <person name="Selwyn J.D."/>
            <person name="Despard B.A."/>
            <person name="Roesel C.L."/>
        </authorList>
    </citation>
    <scope>NUCLEOTIDE SEQUENCE</scope>
    <source>
        <strain evidence="2">K2</strain>
    </source>
</reference>
<comment type="caution">
    <text evidence="2">The sequence shown here is derived from an EMBL/GenBank/DDBJ whole genome shotgun (WGS) entry which is preliminary data.</text>
</comment>
<evidence type="ECO:0000313" key="2">
    <source>
        <dbReference type="EMBL" id="KAK2565836.1"/>
    </source>
</evidence>
<feature type="domain" description="TRAF1-6 MATH" evidence="1">
    <location>
        <begin position="13"/>
        <end position="70"/>
    </location>
</feature>
<keyword evidence="3" id="KW-1185">Reference proteome</keyword>
<dbReference type="AlphaFoldDB" id="A0AAD9QRL0"/>
<dbReference type="Pfam" id="PF21355">
    <property type="entry name" value="TRAF-mep_MATH"/>
    <property type="match status" value="1"/>
</dbReference>
<dbReference type="InterPro" id="IPR049342">
    <property type="entry name" value="TRAF1-6_MATH_dom"/>
</dbReference>
<name>A0AAD9QRL0_ACRCE</name>
<proteinExistence type="predicted"/>
<dbReference type="InterPro" id="IPR008974">
    <property type="entry name" value="TRAF-like"/>
</dbReference>
<organism evidence="2 3">
    <name type="scientific">Acropora cervicornis</name>
    <name type="common">Staghorn coral</name>
    <dbReference type="NCBI Taxonomy" id="6130"/>
    <lineage>
        <taxon>Eukaryota</taxon>
        <taxon>Metazoa</taxon>
        <taxon>Cnidaria</taxon>
        <taxon>Anthozoa</taxon>
        <taxon>Hexacorallia</taxon>
        <taxon>Scleractinia</taxon>
        <taxon>Astrocoeniina</taxon>
        <taxon>Acroporidae</taxon>
        <taxon>Acropora</taxon>
    </lineage>
</organism>
<gene>
    <name evidence="2" type="ORF">P5673_010118</name>
</gene>
<sequence length="78" mass="9157">MRKRLGKVRLAMKTIFMLLDQDDVEHTYPNSSSFQVPRRVTNIASGCPTFCSIEELDNHAYLRDDSMFFKRIIHTSYL</sequence>
<dbReference type="EMBL" id="JARQWQ010000018">
    <property type="protein sequence ID" value="KAK2565836.1"/>
    <property type="molecule type" value="Genomic_DNA"/>
</dbReference>
<protein>
    <submittedName>
        <fullName evidence="2">TNF receptor-associated factor 1</fullName>
    </submittedName>
</protein>
<dbReference type="SUPFAM" id="SSF49599">
    <property type="entry name" value="TRAF domain-like"/>
    <property type="match status" value="1"/>
</dbReference>
<dbReference type="Gene3D" id="2.60.210.10">
    <property type="entry name" value="Apoptosis, Tumor Necrosis Factor Receptor Associated Protein 2, Chain A"/>
    <property type="match status" value="1"/>
</dbReference>